<protein>
    <submittedName>
        <fullName evidence="2">Uncharacterized protein</fullName>
    </submittedName>
</protein>
<keyword evidence="3" id="KW-1185">Reference proteome</keyword>
<dbReference type="RefSeq" id="XP_009175622.1">
    <property type="nucleotide sequence ID" value="XM_009177358.1"/>
</dbReference>
<dbReference type="Proteomes" id="UP000054324">
    <property type="component" value="Unassembled WGS sequence"/>
</dbReference>
<evidence type="ECO:0000313" key="3">
    <source>
        <dbReference type="Proteomes" id="UP000054324"/>
    </source>
</evidence>
<gene>
    <name evidence="2" type="ORF">T265_10865</name>
</gene>
<feature type="region of interest" description="Disordered" evidence="1">
    <location>
        <begin position="53"/>
        <end position="76"/>
    </location>
</feature>
<dbReference type="KEGG" id="ovi:T265_10865"/>
<dbReference type="OrthoDB" id="6258079at2759"/>
<name>A0A074Z0Z3_OPIVI</name>
<accession>A0A074Z0Z3</accession>
<feature type="region of interest" description="Disordered" evidence="1">
    <location>
        <begin position="258"/>
        <end position="284"/>
    </location>
</feature>
<feature type="compositionally biased region" description="Polar residues" evidence="1">
    <location>
        <begin position="258"/>
        <end position="269"/>
    </location>
</feature>
<evidence type="ECO:0000313" key="2">
    <source>
        <dbReference type="EMBL" id="KER20628.1"/>
    </source>
</evidence>
<dbReference type="EMBL" id="KL597037">
    <property type="protein sequence ID" value="KER20628.1"/>
    <property type="molecule type" value="Genomic_DNA"/>
</dbReference>
<feature type="compositionally biased region" description="Polar residues" evidence="1">
    <location>
        <begin position="57"/>
        <end position="76"/>
    </location>
</feature>
<proteinExistence type="predicted"/>
<organism evidence="2 3">
    <name type="scientific">Opisthorchis viverrini</name>
    <name type="common">Southeast Asian liver fluke</name>
    <dbReference type="NCBI Taxonomy" id="6198"/>
    <lineage>
        <taxon>Eukaryota</taxon>
        <taxon>Metazoa</taxon>
        <taxon>Spiralia</taxon>
        <taxon>Lophotrochozoa</taxon>
        <taxon>Platyhelminthes</taxon>
        <taxon>Trematoda</taxon>
        <taxon>Digenea</taxon>
        <taxon>Opisthorchiida</taxon>
        <taxon>Opisthorchiata</taxon>
        <taxon>Opisthorchiidae</taxon>
        <taxon>Opisthorchis</taxon>
    </lineage>
</organism>
<dbReference type="CTD" id="20325033"/>
<reference evidence="2 3" key="1">
    <citation type="submission" date="2013-11" db="EMBL/GenBank/DDBJ databases">
        <title>Opisthorchis viverrini - life in the bile duct.</title>
        <authorList>
            <person name="Young N.D."/>
            <person name="Nagarajan N."/>
            <person name="Lin S.J."/>
            <person name="Korhonen P.K."/>
            <person name="Jex A.R."/>
            <person name="Hall R.S."/>
            <person name="Safavi-Hemami H."/>
            <person name="Kaewkong W."/>
            <person name="Bertrand D."/>
            <person name="Gao S."/>
            <person name="Seet Q."/>
            <person name="Wongkham S."/>
            <person name="Teh B.T."/>
            <person name="Wongkham C."/>
            <person name="Intapan P.M."/>
            <person name="Maleewong W."/>
            <person name="Yang X."/>
            <person name="Hu M."/>
            <person name="Wang Z."/>
            <person name="Hofmann A."/>
            <person name="Sternberg P.W."/>
            <person name="Tan P."/>
            <person name="Wang J."/>
            <person name="Gasser R.B."/>
        </authorList>
    </citation>
    <scope>NUCLEOTIDE SEQUENCE [LARGE SCALE GENOMIC DNA]</scope>
</reference>
<evidence type="ECO:0000256" key="1">
    <source>
        <dbReference type="SAM" id="MobiDB-lite"/>
    </source>
</evidence>
<sequence length="314" mass="34807">MYNQVVADANQPQLHPLTLSLIDEQDQTGDLDLEISHENAASSVSSLFSISSRTSENGHLNTPAAGNQEQLNNQPASQELERWVRVNGSLDGTVVDEGNLVSEHRMRHGRVTGLEWTTMVQETDSGLGSFRFFTGSSTSDVADAELSIRRDSPPYVSLAPIEASHSFGQATHSVHPSGRFQSDSYQITGRLHYADDLNTTNQKYPSDDMAQRTPTKSFYEANPAHPVFPVLSRNLSMEEPLRPNYSSFEEPRSNRFITSYSQPTHTNHTPSRRGQDIDTTTLSPASPLSALELTGDVRTVNMHALDQLPLRTWL</sequence>
<dbReference type="GeneID" id="20325033"/>
<dbReference type="AlphaFoldDB" id="A0A074Z0Z3"/>